<dbReference type="SUPFAM" id="SSF58104">
    <property type="entry name" value="Methyl-accepting chemotaxis protein (MCP) signaling domain"/>
    <property type="match status" value="1"/>
</dbReference>
<evidence type="ECO:0000259" key="6">
    <source>
        <dbReference type="PROSITE" id="PS50885"/>
    </source>
</evidence>
<accession>A0A679IXF6</accession>
<dbReference type="SMART" id="SM00283">
    <property type="entry name" value="MA"/>
    <property type="match status" value="1"/>
</dbReference>
<dbReference type="PANTHER" id="PTHR32089:SF112">
    <property type="entry name" value="LYSOZYME-LIKE PROTEIN-RELATED"/>
    <property type="match status" value="1"/>
</dbReference>
<dbReference type="PANTHER" id="PTHR32089">
    <property type="entry name" value="METHYL-ACCEPTING CHEMOTAXIS PROTEIN MCPB"/>
    <property type="match status" value="1"/>
</dbReference>
<dbReference type="CDD" id="cd19410">
    <property type="entry name" value="HK9-like_sensor"/>
    <property type="match status" value="1"/>
</dbReference>
<dbReference type="Pfam" id="PF05227">
    <property type="entry name" value="CHASE3"/>
    <property type="match status" value="1"/>
</dbReference>
<dbReference type="PROSITE" id="PS50111">
    <property type="entry name" value="CHEMOTAXIS_TRANSDUC_2"/>
    <property type="match status" value="1"/>
</dbReference>
<evidence type="ECO:0000256" key="3">
    <source>
        <dbReference type="PROSITE-ProRule" id="PRU00284"/>
    </source>
</evidence>
<dbReference type="InterPro" id="IPR007891">
    <property type="entry name" value="CHASE3"/>
</dbReference>
<dbReference type="Pfam" id="PF00672">
    <property type="entry name" value="HAMP"/>
    <property type="match status" value="1"/>
</dbReference>
<dbReference type="PROSITE" id="PS50885">
    <property type="entry name" value="HAMP"/>
    <property type="match status" value="1"/>
</dbReference>
<dbReference type="InterPro" id="IPR004089">
    <property type="entry name" value="MCPsignal_dom"/>
</dbReference>
<proteinExistence type="inferred from homology"/>
<dbReference type="SMART" id="SM00304">
    <property type="entry name" value="HAMP"/>
    <property type="match status" value="1"/>
</dbReference>
<dbReference type="GO" id="GO:0016020">
    <property type="term" value="C:membrane"/>
    <property type="evidence" value="ECO:0007669"/>
    <property type="project" value="InterPro"/>
</dbReference>
<dbReference type="AlphaFoldDB" id="A0A679IXF6"/>
<feature type="domain" description="Methyl-accepting transducer" evidence="5">
    <location>
        <begin position="300"/>
        <end position="543"/>
    </location>
</feature>
<dbReference type="GO" id="GO:0007165">
    <property type="term" value="P:signal transduction"/>
    <property type="evidence" value="ECO:0007669"/>
    <property type="project" value="UniProtKB-KW"/>
</dbReference>
<evidence type="ECO:0000313" key="7">
    <source>
        <dbReference type="EMBL" id="CAA2100998.1"/>
    </source>
</evidence>
<keyword evidence="4" id="KW-0472">Membrane</keyword>
<organism evidence="7">
    <name type="scientific">Methylobacterium bullatum</name>
    <dbReference type="NCBI Taxonomy" id="570505"/>
    <lineage>
        <taxon>Bacteria</taxon>
        <taxon>Pseudomonadati</taxon>
        <taxon>Pseudomonadota</taxon>
        <taxon>Alphaproteobacteria</taxon>
        <taxon>Hyphomicrobiales</taxon>
        <taxon>Methylobacteriaceae</taxon>
        <taxon>Methylobacterium</taxon>
    </lineage>
</organism>
<dbReference type="Gene3D" id="1.10.287.950">
    <property type="entry name" value="Methyl-accepting chemotaxis protein"/>
    <property type="match status" value="1"/>
</dbReference>
<protein>
    <submittedName>
        <fullName evidence="7">Methyl-accepting chemotaxis protein 2</fullName>
    </submittedName>
</protein>
<sequence length="563" mass="57683">MFSWIIGLKIAVKIGIAMAFAVAISIGVSMVSLTTLATIEQTESLTDHTHQVLSAIDRMSSAVVSAESGVRGYLLSGDEAFLATYKTAGKTYMDAIAVAKRLTADNAAQQARLAAYHALGHRWNNEVALREIALMRDPATQAEARQIEISGTGKAAMDGLRVLAEEIAAVETALLSERTAASQAAIASSRRASFAGLGLMILAALASLLLLHLGIARPIRGMTGAMTRLAADDVSAEIPGAGRRDEVGAMSAAVQIFRDNMIRSKTLEAEAAVARADTEVLRKAAMRDLAGSFETTIGGIIRAVASSSTELRMTAESMSSAATETASQSTTVAIAASHAASNVTMVAAAAEELGSSITEIGRQVQSSADLAGSTVSEAAKTAGLVQTLREGAARIGDVVGLINSIAAQTNLLALNATIEAARAGDAGRGFAVVASEVKELAGQTAKATEEIARQISAIQVSTGEAATAIDSISGRIDEMSNVASAIAAAVEEQGSATQEIVRNVGQAAQGTERVTLTIAGVANAAEGAGAAAAQVLVSASELSVQAEHLDVQVRNFLDTVRAA</sequence>
<feature type="transmembrane region" description="Helical" evidence="4">
    <location>
        <begin position="194"/>
        <end position="216"/>
    </location>
</feature>
<name>A0A679IXF6_9HYPH</name>
<dbReference type="InterPro" id="IPR003660">
    <property type="entry name" value="HAMP_dom"/>
</dbReference>
<gene>
    <name evidence="7" type="primary">mcp2</name>
    <name evidence="7" type="ORF">MBUL_00954</name>
</gene>
<keyword evidence="1 3" id="KW-0807">Transducer</keyword>
<evidence type="ECO:0000256" key="4">
    <source>
        <dbReference type="SAM" id="Phobius"/>
    </source>
</evidence>
<dbReference type="Pfam" id="PF00015">
    <property type="entry name" value="MCPsignal"/>
    <property type="match status" value="1"/>
</dbReference>
<keyword evidence="4" id="KW-1133">Transmembrane helix</keyword>
<keyword evidence="4" id="KW-0812">Transmembrane</keyword>
<feature type="domain" description="HAMP" evidence="6">
    <location>
        <begin position="213"/>
        <end position="266"/>
    </location>
</feature>
<dbReference type="CDD" id="cd06225">
    <property type="entry name" value="HAMP"/>
    <property type="match status" value="1"/>
</dbReference>
<evidence type="ECO:0000256" key="1">
    <source>
        <dbReference type="ARBA" id="ARBA00023224"/>
    </source>
</evidence>
<feature type="transmembrane region" description="Helical" evidence="4">
    <location>
        <begin position="12"/>
        <end position="33"/>
    </location>
</feature>
<comment type="similarity">
    <text evidence="2">Belongs to the methyl-accepting chemotaxis (MCP) protein family.</text>
</comment>
<reference evidence="7" key="1">
    <citation type="submission" date="2019-12" db="EMBL/GenBank/DDBJ databases">
        <authorList>
            <person name="Cremers G."/>
        </authorList>
    </citation>
    <scope>NUCLEOTIDE SEQUENCE</scope>
    <source>
        <strain evidence="7">Mbul1</strain>
    </source>
</reference>
<evidence type="ECO:0000259" key="5">
    <source>
        <dbReference type="PROSITE" id="PS50111"/>
    </source>
</evidence>
<dbReference type="EMBL" id="LR743504">
    <property type="protein sequence ID" value="CAA2100998.1"/>
    <property type="molecule type" value="Genomic_DNA"/>
</dbReference>
<dbReference type="Gene3D" id="6.10.340.10">
    <property type="match status" value="1"/>
</dbReference>
<evidence type="ECO:0000256" key="2">
    <source>
        <dbReference type="ARBA" id="ARBA00029447"/>
    </source>
</evidence>